<dbReference type="EMBL" id="VSSQ01032053">
    <property type="protein sequence ID" value="MPM83193.1"/>
    <property type="molecule type" value="Genomic_DNA"/>
</dbReference>
<proteinExistence type="predicted"/>
<dbReference type="AlphaFoldDB" id="A0A645D249"/>
<evidence type="ECO:0000313" key="1">
    <source>
        <dbReference type="EMBL" id="MPM83193.1"/>
    </source>
</evidence>
<comment type="caution">
    <text evidence="1">The sequence shown here is derived from an EMBL/GenBank/DDBJ whole genome shotgun (WGS) entry which is preliminary data.</text>
</comment>
<sequence length="234" mass="25284">MAEDVVREFQAVQIPEDNREGQVFLPVQPLQFLFEVRPVVQAGEAVVVGQVIDVRLAFPSLGVVHEGNHGTDDFPVPELGERRVCHVQGRTAGCPEYLVIHVETSSSPECGVDFTFLELHESAVPVSVMDQEMHIPAGQILKTSEPKHAQATCVCEGAAPVPVDAVYAFRGGIQDQLQVFPVVGQLPVSLPEFSGPLFHDVLQGGKQGLQPFGHGVEGRGHPADFVVSPHLRPP</sequence>
<reference evidence="1" key="1">
    <citation type="submission" date="2019-08" db="EMBL/GenBank/DDBJ databases">
        <authorList>
            <person name="Kucharzyk K."/>
            <person name="Murdoch R.W."/>
            <person name="Higgins S."/>
            <person name="Loffler F."/>
        </authorList>
    </citation>
    <scope>NUCLEOTIDE SEQUENCE</scope>
</reference>
<accession>A0A645D249</accession>
<organism evidence="1">
    <name type="scientific">bioreactor metagenome</name>
    <dbReference type="NCBI Taxonomy" id="1076179"/>
    <lineage>
        <taxon>unclassified sequences</taxon>
        <taxon>metagenomes</taxon>
        <taxon>ecological metagenomes</taxon>
    </lineage>
</organism>
<gene>
    <name evidence="1" type="ORF">SDC9_130256</name>
</gene>
<protein>
    <submittedName>
        <fullName evidence="1">Uncharacterized protein</fullName>
    </submittedName>
</protein>
<name>A0A645D249_9ZZZZ</name>